<evidence type="ECO:0000256" key="6">
    <source>
        <dbReference type="ARBA" id="ARBA00011946"/>
    </source>
</evidence>
<keyword evidence="14" id="KW-0067">ATP-binding</keyword>
<dbReference type="AlphaFoldDB" id="A0A382JY96"/>
<keyword evidence="11" id="KW-0808">Transferase</keyword>
<dbReference type="InterPro" id="IPR013115">
    <property type="entry name" value="HisG_C"/>
</dbReference>
<dbReference type="GO" id="GO:0000105">
    <property type="term" value="P:L-histidine biosynthetic process"/>
    <property type="evidence" value="ECO:0007669"/>
    <property type="project" value="UniProtKB-UniPathway"/>
</dbReference>
<dbReference type="NCBIfam" id="TIGR03455">
    <property type="entry name" value="HisG_C-term"/>
    <property type="match status" value="1"/>
</dbReference>
<gene>
    <name evidence="19" type="ORF">METZ01_LOCUS269540</name>
</gene>
<name>A0A382JY96_9ZZZZ</name>
<dbReference type="Gene3D" id="3.30.70.120">
    <property type="match status" value="1"/>
</dbReference>
<feature type="domain" description="Histidine biosynthesis HisG C-terminal" evidence="18">
    <location>
        <begin position="39"/>
        <end position="111"/>
    </location>
</feature>
<comment type="subcellular location">
    <subcellularLocation>
        <location evidence="3">Cytoplasm</location>
    </subcellularLocation>
</comment>
<dbReference type="EMBL" id="UINC01076993">
    <property type="protein sequence ID" value="SVC16686.1"/>
    <property type="molecule type" value="Genomic_DNA"/>
</dbReference>
<dbReference type="EC" id="2.4.2.17" evidence="6"/>
<evidence type="ECO:0000256" key="9">
    <source>
        <dbReference type="ARBA" id="ARBA00022605"/>
    </source>
</evidence>
<evidence type="ECO:0000256" key="17">
    <source>
        <dbReference type="ARBA" id="ARBA00024861"/>
    </source>
</evidence>
<evidence type="ECO:0000256" key="16">
    <source>
        <dbReference type="ARBA" id="ARBA00023102"/>
    </source>
</evidence>
<dbReference type="GO" id="GO:0005524">
    <property type="term" value="F:ATP binding"/>
    <property type="evidence" value="ECO:0007669"/>
    <property type="project" value="UniProtKB-KW"/>
</dbReference>
<sequence length="114" mass="12866">EVMLESTTRFIANRQAWEDPWKREKAQNLLTLLLGALEADSKVGLKMNVPRSKLTEVMDILPALHAPTISSQTDEAWVAVEIIADERLVREIIPQLKRAGAEGIIEYPLNKVVY</sequence>
<dbReference type="InterPro" id="IPR001348">
    <property type="entry name" value="ATP_PRibTrfase_HisG"/>
</dbReference>
<evidence type="ECO:0000256" key="2">
    <source>
        <dbReference type="ARBA" id="ARBA00001946"/>
    </source>
</evidence>
<dbReference type="InterPro" id="IPR011322">
    <property type="entry name" value="N-reg_PII-like_a/b"/>
</dbReference>
<keyword evidence="16" id="KW-0368">Histidine biosynthesis</keyword>
<evidence type="ECO:0000256" key="13">
    <source>
        <dbReference type="ARBA" id="ARBA00022741"/>
    </source>
</evidence>
<dbReference type="SUPFAM" id="SSF54913">
    <property type="entry name" value="GlnB-like"/>
    <property type="match status" value="1"/>
</dbReference>
<keyword evidence="13" id="KW-0547">Nucleotide-binding</keyword>
<evidence type="ECO:0000256" key="5">
    <source>
        <dbReference type="ARBA" id="ARBA00007955"/>
    </source>
</evidence>
<organism evidence="19">
    <name type="scientific">marine metagenome</name>
    <dbReference type="NCBI Taxonomy" id="408172"/>
    <lineage>
        <taxon>unclassified sequences</taxon>
        <taxon>metagenomes</taxon>
        <taxon>ecological metagenomes</taxon>
    </lineage>
</organism>
<evidence type="ECO:0000256" key="15">
    <source>
        <dbReference type="ARBA" id="ARBA00022842"/>
    </source>
</evidence>
<keyword evidence="9" id="KW-0028">Amino-acid biosynthesis</keyword>
<dbReference type="UniPathway" id="UPA00031">
    <property type="reaction ID" value="UER00006"/>
</dbReference>
<proteinExistence type="inferred from homology"/>
<dbReference type="PANTHER" id="PTHR21403">
    <property type="entry name" value="ATP PHOSPHORIBOSYLTRANSFERASE ATP-PRTASE"/>
    <property type="match status" value="1"/>
</dbReference>
<evidence type="ECO:0000256" key="1">
    <source>
        <dbReference type="ARBA" id="ARBA00000915"/>
    </source>
</evidence>
<keyword evidence="10" id="KW-0328">Glycosyltransferase</keyword>
<evidence type="ECO:0000256" key="11">
    <source>
        <dbReference type="ARBA" id="ARBA00022679"/>
    </source>
</evidence>
<protein>
    <recommendedName>
        <fullName evidence="7">ATP phosphoribosyltransferase</fullName>
        <ecNumber evidence="6">2.4.2.17</ecNumber>
    </recommendedName>
</protein>
<comment type="catalytic activity">
    <reaction evidence="1">
        <text>1-(5-phospho-beta-D-ribosyl)-ATP + diphosphate = 5-phospho-alpha-D-ribose 1-diphosphate + ATP</text>
        <dbReference type="Rhea" id="RHEA:18473"/>
        <dbReference type="ChEBI" id="CHEBI:30616"/>
        <dbReference type="ChEBI" id="CHEBI:33019"/>
        <dbReference type="ChEBI" id="CHEBI:58017"/>
        <dbReference type="ChEBI" id="CHEBI:73183"/>
        <dbReference type="EC" id="2.4.2.17"/>
    </reaction>
</comment>
<evidence type="ECO:0000313" key="19">
    <source>
        <dbReference type="EMBL" id="SVC16686.1"/>
    </source>
</evidence>
<comment type="similarity">
    <text evidence="5">Belongs to the ATP phosphoribosyltransferase family. Long subfamily.</text>
</comment>
<dbReference type="Pfam" id="PF08029">
    <property type="entry name" value="HisG_C"/>
    <property type="match status" value="1"/>
</dbReference>
<keyword evidence="12" id="KW-0479">Metal-binding</keyword>
<dbReference type="GO" id="GO:0003879">
    <property type="term" value="F:ATP phosphoribosyltransferase activity"/>
    <property type="evidence" value="ECO:0007669"/>
    <property type="project" value="UniProtKB-EC"/>
</dbReference>
<dbReference type="GO" id="GO:0005737">
    <property type="term" value="C:cytoplasm"/>
    <property type="evidence" value="ECO:0007669"/>
    <property type="project" value="UniProtKB-SubCell"/>
</dbReference>
<evidence type="ECO:0000256" key="3">
    <source>
        <dbReference type="ARBA" id="ARBA00004496"/>
    </source>
</evidence>
<feature type="non-terminal residue" evidence="19">
    <location>
        <position position="1"/>
    </location>
</feature>
<keyword evidence="8" id="KW-0963">Cytoplasm</keyword>
<evidence type="ECO:0000256" key="14">
    <source>
        <dbReference type="ARBA" id="ARBA00022840"/>
    </source>
</evidence>
<comment type="cofactor">
    <cofactor evidence="2">
        <name>Mg(2+)</name>
        <dbReference type="ChEBI" id="CHEBI:18420"/>
    </cofactor>
</comment>
<dbReference type="InterPro" id="IPR015867">
    <property type="entry name" value="N-reg_PII/ATP_PRibTrfase_C"/>
</dbReference>
<dbReference type="GO" id="GO:0000287">
    <property type="term" value="F:magnesium ion binding"/>
    <property type="evidence" value="ECO:0007669"/>
    <property type="project" value="InterPro"/>
</dbReference>
<evidence type="ECO:0000256" key="4">
    <source>
        <dbReference type="ARBA" id="ARBA00004667"/>
    </source>
</evidence>
<evidence type="ECO:0000256" key="12">
    <source>
        <dbReference type="ARBA" id="ARBA00022723"/>
    </source>
</evidence>
<reference evidence="19" key="1">
    <citation type="submission" date="2018-05" db="EMBL/GenBank/DDBJ databases">
        <authorList>
            <person name="Lanie J.A."/>
            <person name="Ng W.-L."/>
            <person name="Kazmierczak K.M."/>
            <person name="Andrzejewski T.M."/>
            <person name="Davidsen T.M."/>
            <person name="Wayne K.J."/>
            <person name="Tettelin H."/>
            <person name="Glass J.I."/>
            <person name="Rusch D."/>
            <person name="Podicherti R."/>
            <person name="Tsui H.-C.T."/>
            <person name="Winkler M.E."/>
        </authorList>
    </citation>
    <scope>NUCLEOTIDE SEQUENCE</scope>
</reference>
<dbReference type="PANTHER" id="PTHR21403:SF10">
    <property type="entry name" value="ATP PHOSPHORIBOSYLTRANSFERASE"/>
    <property type="match status" value="1"/>
</dbReference>
<evidence type="ECO:0000259" key="18">
    <source>
        <dbReference type="Pfam" id="PF08029"/>
    </source>
</evidence>
<evidence type="ECO:0000256" key="7">
    <source>
        <dbReference type="ARBA" id="ARBA00020998"/>
    </source>
</evidence>
<keyword evidence="15" id="KW-0460">Magnesium</keyword>
<accession>A0A382JY96</accession>
<dbReference type="FunFam" id="3.30.70.120:FF:000002">
    <property type="entry name" value="ATP phosphoribosyltransferase"/>
    <property type="match status" value="1"/>
</dbReference>
<evidence type="ECO:0000256" key="8">
    <source>
        <dbReference type="ARBA" id="ARBA00022490"/>
    </source>
</evidence>
<comment type="pathway">
    <text evidence="4">Amino-acid biosynthesis; L-histidine biosynthesis; L-histidine from 5-phospho-alpha-D-ribose 1-diphosphate: step 1/9.</text>
</comment>
<evidence type="ECO:0000256" key="10">
    <source>
        <dbReference type="ARBA" id="ARBA00022676"/>
    </source>
</evidence>
<comment type="function">
    <text evidence="17">Catalyzes the condensation of ATP and 5-phosphoribose 1-diphosphate to form N'-(5'-phosphoribosyl)-ATP (PR-ATP). Has a crucial role in the pathway because the rate of histidine biosynthesis seems to be controlled primarily by regulation of HisG enzymatic activity.</text>
</comment>